<dbReference type="EMBL" id="DUGC01000109">
    <property type="protein sequence ID" value="HIH10343.1"/>
    <property type="molecule type" value="Genomic_DNA"/>
</dbReference>
<comment type="caution">
    <text evidence="1">The sequence shown here is derived from an EMBL/GenBank/DDBJ whole genome shotgun (WGS) entry which is preliminary data.</text>
</comment>
<sequence length="67" mass="7825">MSEAAALEQLTAELKAIRHDVEYIKEHMVDVDMILTKGEEKRLEESLSEYRQGKAVRLEDFEKEMGR</sequence>
<dbReference type="Proteomes" id="UP000565078">
    <property type="component" value="Unassembled WGS sequence"/>
</dbReference>
<dbReference type="AlphaFoldDB" id="A0A7J4IXR7"/>
<proteinExistence type="predicted"/>
<organism evidence="1 2">
    <name type="scientific">Candidatus Iainarchaeum sp</name>
    <dbReference type="NCBI Taxonomy" id="3101447"/>
    <lineage>
        <taxon>Archaea</taxon>
        <taxon>Candidatus Iainarchaeota</taxon>
        <taxon>Candidatus Iainarchaeia</taxon>
        <taxon>Candidatus Iainarchaeales</taxon>
        <taxon>Candidatus Iainarchaeaceae</taxon>
        <taxon>Candidatus Iainarchaeum</taxon>
    </lineage>
</organism>
<name>A0A7J4IXR7_9ARCH</name>
<reference evidence="2" key="1">
    <citation type="journal article" date="2020" name="bioRxiv">
        <title>A rank-normalized archaeal taxonomy based on genome phylogeny resolves widespread incomplete and uneven classifications.</title>
        <authorList>
            <person name="Rinke C."/>
            <person name="Chuvochina M."/>
            <person name="Mussig A.J."/>
            <person name="Chaumeil P.-A."/>
            <person name="Waite D.W."/>
            <person name="Whitman W.B."/>
            <person name="Parks D.H."/>
            <person name="Hugenholtz P."/>
        </authorList>
    </citation>
    <scope>NUCLEOTIDE SEQUENCE [LARGE SCALE GENOMIC DNA]</scope>
</reference>
<evidence type="ECO:0000313" key="2">
    <source>
        <dbReference type="Proteomes" id="UP000565078"/>
    </source>
</evidence>
<accession>A0A7J4IXR7</accession>
<evidence type="ECO:0000313" key="1">
    <source>
        <dbReference type="EMBL" id="HIH10343.1"/>
    </source>
</evidence>
<gene>
    <name evidence="1" type="ORF">HA254_06800</name>
</gene>
<protein>
    <submittedName>
        <fullName evidence="1">Uncharacterized protein</fullName>
    </submittedName>
</protein>